<dbReference type="AlphaFoldDB" id="A0A1R3IZQ3"/>
<dbReference type="Gramene" id="OMO88062">
    <property type="protein sequence ID" value="OMO88062"/>
    <property type="gene ID" value="CCACVL1_08563"/>
</dbReference>
<dbReference type="Proteomes" id="UP000188268">
    <property type="component" value="Unassembled WGS sequence"/>
</dbReference>
<gene>
    <name evidence="1" type="ORF">CCACVL1_08563</name>
</gene>
<name>A0A1R3IZQ3_COCAP</name>
<comment type="caution">
    <text evidence="1">The sequence shown here is derived from an EMBL/GenBank/DDBJ whole genome shotgun (WGS) entry which is preliminary data.</text>
</comment>
<proteinExistence type="predicted"/>
<reference evidence="1 2" key="1">
    <citation type="submission" date="2013-09" db="EMBL/GenBank/DDBJ databases">
        <title>Corchorus capsularis genome sequencing.</title>
        <authorList>
            <person name="Alam M."/>
            <person name="Haque M.S."/>
            <person name="Islam M.S."/>
            <person name="Emdad E.M."/>
            <person name="Islam M.M."/>
            <person name="Ahmed B."/>
            <person name="Halim A."/>
            <person name="Hossen Q.M.M."/>
            <person name="Hossain M.Z."/>
            <person name="Ahmed R."/>
            <person name="Khan M.M."/>
            <person name="Islam R."/>
            <person name="Rashid M.M."/>
            <person name="Khan S.A."/>
            <person name="Rahman M.S."/>
            <person name="Alam M."/>
        </authorList>
    </citation>
    <scope>NUCLEOTIDE SEQUENCE [LARGE SCALE GENOMIC DNA]</scope>
    <source>
        <strain evidence="2">cv. CVL-1</strain>
        <tissue evidence="1">Whole seedling</tissue>
    </source>
</reference>
<keyword evidence="2" id="KW-1185">Reference proteome</keyword>
<sequence length="80" mass="9238">MEVVPHALVVEEETCTHKVVEEETCTHKAVVEKEKVVEETCTHKVVEVMSIYKHLQTLNLHCWQQLQWPKPLSFGAKTDP</sequence>
<evidence type="ECO:0000313" key="1">
    <source>
        <dbReference type="EMBL" id="OMO88062.1"/>
    </source>
</evidence>
<dbReference type="EMBL" id="AWWV01009090">
    <property type="protein sequence ID" value="OMO88062.1"/>
    <property type="molecule type" value="Genomic_DNA"/>
</dbReference>
<accession>A0A1R3IZQ3</accession>
<organism evidence="1 2">
    <name type="scientific">Corchorus capsularis</name>
    <name type="common">Jute</name>
    <dbReference type="NCBI Taxonomy" id="210143"/>
    <lineage>
        <taxon>Eukaryota</taxon>
        <taxon>Viridiplantae</taxon>
        <taxon>Streptophyta</taxon>
        <taxon>Embryophyta</taxon>
        <taxon>Tracheophyta</taxon>
        <taxon>Spermatophyta</taxon>
        <taxon>Magnoliopsida</taxon>
        <taxon>eudicotyledons</taxon>
        <taxon>Gunneridae</taxon>
        <taxon>Pentapetalae</taxon>
        <taxon>rosids</taxon>
        <taxon>malvids</taxon>
        <taxon>Malvales</taxon>
        <taxon>Malvaceae</taxon>
        <taxon>Grewioideae</taxon>
        <taxon>Apeibeae</taxon>
        <taxon>Corchorus</taxon>
    </lineage>
</organism>
<evidence type="ECO:0000313" key="2">
    <source>
        <dbReference type="Proteomes" id="UP000188268"/>
    </source>
</evidence>
<protein>
    <submittedName>
        <fullName evidence="1">Zinc finger protein</fullName>
    </submittedName>
</protein>